<evidence type="ECO:0000256" key="4">
    <source>
        <dbReference type="ARBA" id="ARBA00005408"/>
    </source>
</evidence>
<dbReference type="GO" id="GO:0004849">
    <property type="term" value="F:uridine kinase activity"/>
    <property type="evidence" value="ECO:0007669"/>
    <property type="project" value="UniProtKB-UniRule"/>
</dbReference>
<reference evidence="20" key="1">
    <citation type="submission" date="2016-10" db="EMBL/GenBank/DDBJ databases">
        <authorList>
            <person name="Varghese N."/>
            <person name="Submissions S."/>
        </authorList>
    </citation>
    <scope>NUCLEOTIDE SEQUENCE [LARGE SCALE GENOMIC DNA]</scope>
    <source>
        <strain evidence="20">CGMCC 1.6992</strain>
    </source>
</reference>
<evidence type="ECO:0000256" key="14">
    <source>
        <dbReference type="ARBA" id="ARBA00047436"/>
    </source>
</evidence>
<evidence type="ECO:0000256" key="10">
    <source>
        <dbReference type="ARBA" id="ARBA00022777"/>
    </source>
</evidence>
<keyword evidence="10 16" id="KW-0418">Kinase</keyword>
<comment type="subcellular location">
    <subcellularLocation>
        <location evidence="1 16 17">Cytoplasm</location>
    </subcellularLocation>
</comment>
<evidence type="ECO:0000256" key="12">
    <source>
        <dbReference type="ARBA" id="ARBA00030641"/>
    </source>
</evidence>
<dbReference type="EC" id="2.7.1.48" evidence="5 16"/>
<dbReference type="RefSeq" id="WP_093007683.1">
    <property type="nucleotide sequence ID" value="NZ_FNBC01000021.1"/>
</dbReference>
<dbReference type="Pfam" id="PF00485">
    <property type="entry name" value="PRK"/>
    <property type="match status" value="1"/>
</dbReference>
<dbReference type="NCBIfam" id="NF004018">
    <property type="entry name" value="PRK05480.1"/>
    <property type="match status" value="1"/>
</dbReference>
<evidence type="ECO:0000256" key="1">
    <source>
        <dbReference type="ARBA" id="ARBA00004496"/>
    </source>
</evidence>
<comment type="catalytic activity">
    <reaction evidence="15 16 17">
        <text>uridine + ATP = UMP + ADP + H(+)</text>
        <dbReference type="Rhea" id="RHEA:16825"/>
        <dbReference type="ChEBI" id="CHEBI:15378"/>
        <dbReference type="ChEBI" id="CHEBI:16704"/>
        <dbReference type="ChEBI" id="CHEBI:30616"/>
        <dbReference type="ChEBI" id="CHEBI:57865"/>
        <dbReference type="ChEBI" id="CHEBI:456216"/>
        <dbReference type="EC" id="2.7.1.48"/>
    </reaction>
</comment>
<dbReference type="AlphaFoldDB" id="A0A1G7HSM3"/>
<evidence type="ECO:0000256" key="7">
    <source>
        <dbReference type="ARBA" id="ARBA00022490"/>
    </source>
</evidence>
<dbReference type="Proteomes" id="UP000199446">
    <property type="component" value="Unassembled WGS sequence"/>
</dbReference>
<dbReference type="UniPathway" id="UPA00574">
    <property type="reaction ID" value="UER00637"/>
</dbReference>
<dbReference type="GO" id="GO:0005524">
    <property type="term" value="F:ATP binding"/>
    <property type="evidence" value="ECO:0007669"/>
    <property type="project" value="UniProtKB-UniRule"/>
</dbReference>
<evidence type="ECO:0000256" key="13">
    <source>
        <dbReference type="ARBA" id="ARBA00031452"/>
    </source>
</evidence>
<dbReference type="InterPro" id="IPR006083">
    <property type="entry name" value="PRK/URK"/>
</dbReference>
<sequence>MSAAKPFVIGIAGGSASGKTTLARSLAQALGQRVALLPMDHYYKDLSHLPFSRRLEVNYDHPEALDLSLYLAHAEALLSGNPVEMPLYDFKAYTRSPRTERVGPAPVLVLEGLLVLYPEALRRMMDLKVFVDADADERFIRRLLRDVKERGRTLEGVVAQYLQRVKPMHQAFVEPTKRYADVILPGGGQNPVALEMLLAKALARLGEVGAA</sequence>
<dbReference type="HAMAP" id="MF_00551">
    <property type="entry name" value="Uridine_kinase"/>
    <property type="match status" value="1"/>
</dbReference>
<keyword evidence="8 16" id="KW-0808">Transferase</keyword>
<dbReference type="InterPro" id="IPR000764">
    <property type="entry name" value="Uridine_kinase-like"/>
</dbReference>
<dbReference type="STRING" id="482827.SAMN04488243_12132"/>
<name>A0A1G7HSM3_9DEIN</name>
<proteinExistence type="inferred from homology"/>
<protein>
    <recommendedName>
        <fullName evidence="6 16">Uridine kinase</fullName>
        <ecNumber evidence="5 16">2.7.1.48</ecNumber>
    </recommendedName>
    <alternativeName>
        <fullName evidence="12 16">Cytidine monophosphokinase</fullName>
    </alternativeName>
    <alternativeName>
        <fullName evidence="13 16">Uridine monophosphokinase</fullName>
    </alternativeName>
</protein>
<evidence type="ECO:0000256" key="11">
    <source>
        <dbReference type="ARBA" id="ARBA00022840"/>
    </source>
</evidence>
<dbReference type="GO" id="GO:0043771">
    <property type="term" value="F:cytidine kinase activity"/>
    <property type="evidence" value="ECO:0007669"/>
    <property type="project" value="RHEA"/>
</dbReference>
<comment type="pathway">
    <text evidence="2 16 17">Pyrimidine metabolism; UMP biosynthesis via salvage pathway; UMP from uridine: step 1/1.</text>
</comment>
<dbReference type="InterPro" id="IPR027417">
    <property type="entry name" value="P-loop_NTPase"/>
</dbReference>
<evidence type="ECO:0000256" key="5">
    <source>
        <dbReference type="ARBA" id="ARBA00012137"/>
    </source>
</evidence>
<evidence type="ECO:0000256" key="2">
    <source>
        <dbReference type="ARBA" id="ARBA00004690"/>
    </source>
</evidence>
<dbReference type="GO" id="GO:0044206">
    <property type="term" value="P:UMP salvage"/>
    <property type="evidence" value="ECO:0007669"/>
    <property type="project" value="UniProtKB-UniRule"/>
</dbReference>
<comment type="similarity">
    <text evidence="4 16 17">Belongs to the uridine kinase family.</text>
</comment>
<organism evidence="19 20">
    <name type="scientific">Thermus arciformis</name>
    <dbReference type="NCBI Taxonomy" id="482827"/>
    <lineage>
        <taxon>Bacteria</taxon>
        <taxon>Thermotogati</taxon>
        <taxon>Deinococcota</taxon>
        <taxon>Deinococci</taxon>
        <taxon>Thermales</taxon>
        <taxon>Thermaceae</taxon>
        <taxon>Thermus</taxon>
    </lineage>
</organism>
<dbReference type="Gene3D" id="3.40.50.300">
    <property type="entry name" value="P-loop containing nucleotide triphosphate hydrolases"/>
    <property type="match status" value="1"/>
</dbReference>
<evidence type="ECO:0000256" key="16">
    <source>
        <dbReference type="HAMAP-Rule" id="MF_00551"/>
    </source>
</evidence>
<feature type="binding site" evidence="16">
    <location>
        <begin position="13"/>
        <end position="20"/>
    </location>
    <ligand>
        <name>ATP</name>
        <dbReference type="ChEBI" id="CHEBI:30616"/>
    </ligand>
</feature>
<feature type="domain" description="Phosphoribulokinase/uridine kinase" evidence="18">
    <location>
        <begin position="8"/>
        <end position="192"/>
    </location>
</feature>
<evidence type="ECO:0000313" key="19">
    <source>
        <dbReference type="EMBL" id="SDF03425.1"/>
    </source>
</evidence>
<dbReference type="EMBL" id="FNBC01000021">
    <property type="protein sequence ID" value="SDF03425.1"/>
    <property type="molecule type" value="Genomic_DNA"/>
</dbReference>
<dbReference type="OrthoDB" id="9777642at2"/>
<dbReference type="UniPathway" id="UPA00579">
    <property type="reaction ID" value="UER00640"/>
</dbReference>
<keyword evidence="20" id="KW-1185">Reference proteome</keyword>
<evidence type="ECO:0000256" key="6">
    <source>
        <dbReference type="ARBA" id="ARBA00021478"/>
    </source>
</evidence>
<dbReference type="GO" id="GO:0044211">
    <property type="term" value="P:CTP salvage"/>
    <property type="evidence" value="ECO:0007669"/>
    <property type="project" value="UniProtKB-UniRule"/>
</dbReference>
<keyword evidence="9 16" id="KW-0547">Nucleotide-binding</keyword>
<keyword evidence="11 16" id="KW-0067">ATP-binding</keyword>
<evidence type="ECO:0000259" key="18">
    <source>
        <dbReference type="Pfam" id="PF00485"/>
    </source>
</evidence>
<dbReference type="CDD" id="cd02023">
    <property type="entry name" value="UMPK"/>
    <property type="match status" value="1"/>
</dbReference>
<evidence type="ECO:0000256" key="8">
    <source>
        <dbReference type="ARBA" id="ARBA00022679"/>
    </source>
</evidence>
<comment type="pathway">
    <text evidence="3 16 17">Pyrimidine metabolism; CTP biosynthesis via salvage pathway; CTP from cytidine: step 1/3.</text>
</comment>
<comment type="catalytic activity">
    <reaction evidence="14 17">
        <text>cytidine + ATP = CMP + ADP + H(+)</text>
        <dbReference type="Rhea" id="RHEA:24674"/>
        <dbReference type="ChEBI" id="CHEBI:15378"/>
        <dbReference type="ChEBI" id="CHEBI:17562"/>
        <dbReference type="ChEBI" id="CHEBI:30616"/>
        <dbReference type="ChEBI" id="CHEBI:60377"/>
        <dbReference type="ChEBI" id="CHEBI:456216"/>
        <dbReference type="EC" id="2.7.1.48"/>
    </reaction>
</comment>
<evidence type="ECO:0000313" key="20">
    <source>
        <dbReference type="Proteomes" id="UP000199446"/>
    </source>
</evidence>
<gene>
    <name evidence="16" type="primary">udk</name>
    <name evidence="19" type="ORF">SAMN04488243_12132</name>
</gene>
<evidence type="ECO:0000256" key="9">
    <source>
        <dbReference type="ARBA" id="ARBA00022741"/>
    </source>
</evidence>
<keyword evidence="7 16" id="KW-0963">Cytoplasm</keyword>
<dbReference type="PANTHER" id="PTHR10285">
    <property type="entry name" value="URIDINE KINASE"/>
    <property type="match status" value="1"/>
</dbReference>
<evidence type="ECO:0000256" key="3">
    <source>
        <dbReference type="ARBA" id="ARBA00004784"/>
    </source>
</evidence>
<dbReference type="SUPFAM" id="SSF52540">
    <property type="entry name" value="P-loop containing nucleoside triphosphate hydrolases"/>
    <property type="match status" value="1"/>
</dbReference>
<evidence type="ECO:0000256" key="17">
    <source>
        <dbReference type="RuleBase" id="RU003825"/>
    </source>
</evidence>
<dbReference type="NCBIfam" id="TIGR00235">
    <property type="entry name" value="udk"/>
    <property type="match status" value="1"/>
</dbReference>
<evidence type="ECO:0000256" key="15">
    <source>
        <dbReference type="ARBA" id="ARBA00048909"/>
    </source>
</evidence>
<dbReference type="GO" id="GO:0005737">
    <property type="term" value="C:cytoplasm"/>
    <property type="evidence" value="ECO:0007669"/>
    <property type="project" value="UniProtKB-SubCell"/>
</dbReference>
<dbReference type="PRINTS" id="PR00988">
    <property type="entry name" value="URIDINKINASE"/>
</dbReference>
<accession>A0A1G7HSM3</accession>
<dbReference type="InterPro" id="IPR026008">
    <property type="entry name" value="Uridine_kinase"/>
</dbReference>